<organism evidence="1 2">
    <name type="scientific">Rhabditophanes sp. KR3021</name>
    <dbReference type="NCBI Taxonomy" id="114890"/>
    <lineage>
        <taxon>Eukaryota</taxon>
        <taxon>Metazoa</taxon>
        <taxon>Ecdysozoa</taxon>
        <taxon>Nematoda</taxon>
        <taxon>Chromadorea</taxon>
        <taxon>Rhabditida</taxon>
        <taxon>Tylenchina</taxon>
        <taxon>Panagrolaimomorpha</taxon>
        <taxon>Strongyloidoidea</taxon>
        <taxon>Alloionematidae</taxon>
        <taxon>Rhabditophanes</taxon>
    </lineage>
</organism>
<evidence type="ECO:0000313" key="1">
    <source>
        <dbReference type="Proteomes" id="UP000095286"/>
    </source>
</evidence>
<dbReference type="Proteomes" id="UP000095286">
    <property type="component" value="Unplaced"/>
</dbReference>
<evidence type="ECO:0000313" key="2">
    <source>
        <dbReference type="WBParaSite" id="RSKR_0000551100.1"/>
    </source>
</evidence>
<accession>A0AC35TXT3</accession>
<protein>
    <submittedName>
        <fullName evidence="2">Secreted protein</fullName>
    </submittedName>
</protein>
<reference evidence="2" key="1">
    <citation type="submission" date="2016-11" db="UniProtKB">
        <authorList>
            <consortium name="WormBaseParasite"/>
        </authorList>
    </citation>
    <scope>IDENTIFICATION</scope>
    <source>
        <strain evidence="2">KR3021</strain>
    </source>
</reference>
<proteinExistence type="predicted"/>
<name>A0AC35TXT3_9BILA</name>
<dbReference type="WBParaSite" id="RSKR_0000551100.1">
    <property type="protein sequence ID" value="RSKR_0000551100.1"/>
    <property type="gene ID" value="RSKR_0000551100"/>
</dbReference>
<sequence>MVSIKFTFILILTCLPNYVSPQGDGTVLRAKACTRVQNDLSNFITCTQVNSVAKALIGMLSAGQTATDVINSAQSTIMGSFTASQNGTVIAKGAGLIFSVGPSGIITTINTVGTVVRANSFAFATQLENVVKQLKADGIVDPEIHIRKVLYYFLQFMSQDNICLIMQRFKNNLNKPSWWSAITSAFSTIIRFNKCTIT</sequence>